<feature type="compositionally biased region" description="Basic and acidic residues" evidence="1">
    <location>
        <begin position="56"/>
        <end position="65"/>
    </location>
</feature>
<keyword evidence="2" id="KW-1185">Reference proteome</keyword>
<feature type="compositionally biased region" description="Basic residues" evidence="1">
    <location>
        <begin position="111"/>
        <end position="120"/>
    </location>
</feature>
<evidence type="ECO:0000313" key="3">
    <source>
        <dbReference type="RefSeq" id="XP_053752723.1"/>
    </source>
</evidence>
<reference evidence="3" key="1">
    <citation type="submission" date="2025-08" db="UniProtKB">
        <authorList>
            <consortium name="RefSeq"/>
        </authorList>
    </citation>
    <scope>IDENTIFICATION</scope>
    <source>
        <tissue evidence="3">Whole blood</tissue>
    </source>
</reference>
<dbReference type="RefSeq" id="XP_053752723.1">
    <property type="nucleotide sequence ID" value="XM_053896748.1"/>
</dbReference>
<protein>
    <submittedName>
        <fullName evidence="3">Proline-rich proteoglycan 2-like</fullName>
    </submittedName>
</protein>
<evidence type="ECO:0000256" key="1">
    <source>
        <dbReference type="SAM" id="MobiDB-lite"/>
    </source>
</evidence>
<accession>A0A9W2V310</accession>
<proteinExistence type="predicted"/>
<name>A0A9W2V310_PANPR</name>
<dbReference type="AlphaFoldDB" id="A0A9W2V310"/>
<dbReference type="Proteomes" id="UP001165780">
    <property type="component" value="Unplaced"/>
</dbReference>
<dbReference type="GeneID" id="128775486"/>
<feature type="compositionally biased region" description="Basic residues" evidence="1">
    <location>
        <begin position="24"/>
        <end position="44"/>
    </location>
</feature>
<gene>
    <name evidence="3" type="primary">LOC128775486</name>
</gene>
<feature type="compositionally biased region" description="Pro residues" evidence="1">
    <location>
        <begin position="72"/>
        <end position="98"/>
    </location>
</feature>
<sequence length="231" mass="24919">METGGRQGRETNTEAPSQAPQSAHRLRPPRAQIRQKRSTRRKRQIAGGPEAGSGGDPEKTREEKQSGTPRGPTRPPRAPPLRPPRGPPRAPPPAPRAPGSPAGPKVCPRFPHLKLPRRARSLPPVRAGRGGPRVGRLGRPGLRRGRPAGAWDPEGTLGPRRHVTLPRAGEALWRLVARLYPRWPGNRGQESAPGASSVDGEMCTDVRCIGGGVNRTWQRVRYGAGLRPDAG</sequence>
<evidence type="ECO:0000313" key="2">
    <source>
        <dbReference type="Proteomes" id="UP001165780"/>
    </source>
</evidence>
<organism evidence="2 3">
    <name type="scientific">Panthera pardus</name>
    <name type="common">Leopard</name>
    <name type="synonym">Felis pardus</name>
    <dbReference type="NCBI Taxonomy" id="9691"/>
    <lineage>
        <taxon>Eukaryota</taxon>
        <taxon>Metazoa</taxon>
        <taxon>Chordata</taxon>
        <taxon>Craniata</taxon>
        <taxon>Vertebrata</taxon>
        <taxon>Euteleostomi</taxon>
        <taxon>Mammalia</taxon>
        <taxon>Eutheria</taxon>
        <taxon>Laurasiatheria</taxon>
        <taxon>Carnivora</taxon>
        <taxon>Feliformia</taxon>
        <taxon>Felidae</taxon>
        <taxon>Pantherinae</taxon>
        <taxon>Panthera</taxon>
    </lineage>
</organism>
<feature type="region of interest" description="Disordered" evidence="1">
    <location>
        <begin position="1"/>
        <end position="157"/>
    </location>
</feature>